<comment type="caution">
    <text evidence="7">The sequence shown here is derived from an EMBL/GenBank/DDBJ whole genome shotgun (WGS) entry which is preliminary data.</text>
</comment>
<feature type="DNA-binding region" description="H-T-H motif" evidence="5">
    <location>
        <begin position="40"/>
        <end position="59"/>
    </location>
</feature>
<gene>
    <name evidence="7" type="ORF">AWN90_39005</name>
</gene>
<dbReference type="InterPro" id="IPR009057">
    <property type="entry name" value="Homeodomain-like_sf"/>
</dbReference>
<evidence type="ECO:0000313" key="7">
    <source>
        <dbReference type="EMBL" id="KZM70575.1"/>
    </source>
</evidence>
<keyword evidence="1" id="KW-0678">Repressor</keyword>
<dbReference type="RefSeq" id="WP_067593759.1">
    <property type="nucleotide sequence ID" value="NZ_JABMCZ010000003.1"/>
</dbReference>
<organism evidence="7 8">
    <name type="scientific">Nocardia terpenica</name>
    <dbReference type="NCBI Taxonomy" id="455432"/>
    <lineage>
        <taxon>Bacteria</taxon>
        <taxon>Bacillati</taxon>
        <taxon>Actinomycetota</taxon>
        <taxon>Actinomycetes</taxon>
        <taxon>Mycobacteriales</taxon>
        <taxon>Nocardiaceae</taxon>
        <taxon>Nocardia</taxon>
    </lineage>
</organism>
<dbReference type="Gene3D" id="1.10.357.10">
    <property type="entry name" value="Tetracycline Repressor, domain 2"/>
    <property type="match status" value="1"/>
</dbReference>
<dbReference type="InterPro" id="IPR039538">
    <property type="entry name" value="BetI_C"/>
</dbReference>
<dbReference type="SUPFAM" id="SSF46689">
    <property type="entry name" value="Homeodomain-like"/>
    <property type="match status" value="1"/>
</dbReference>
<keyword evidence="3 5" id="KW-0238">DNA-binding</keyword>
<evidence type="ECO:0000256" key="4">
    <source>
        <dbReference type="ARBA" id="ARBA00023163"/>
    </source>
</evidence>
<keyword evidence="2" id="KW-0805">Transcription regulation</keyword>
<dbReference type="PROSITE" id="PS50977">
    <property type="entry name" value="HTH_TETR_2"/>
    <property type="match status" value="1"/>
</dbReference>
<dbReference type="PRINTS" id="PR00455">
    <property type="entry name" value="HTHTETR"/>
</dbReference>
<evidence type="ECO:0000256" key="1">
    <source>
        <dbReference type="ARBA" id="ARBA00022491"/>
    </source>
</evidence>
<proteinExistence type="predicted"/>
<dbReference type="EMBL" id="LWGR01000013">
    <property type="protein sequence ID" value="KZM70575.1"/>
    <property type="molecule type" value="Genomic_DNA"/>
</dbReference>
<feature type="domain" description="HTH tetR-type" evidence="6">
    <location>
        <begin position="17"/>
        <end position="77"/>
    </location>
</feature>
<evidence type="ECO:0000313" key="8">
    <source>
        <dbReference type="Proteomes" id="UP000076512"/>
    </source>
</evidence>
<dbReference type="OrthoDB" id="3474596at2"/>
<dbReference type="PANTHER" id="PTHR30055:SF226">
    <property type="entry name" value="HTH-TYPE TRANSCRIPTIONAL REGULATOR PKSA"/>
    <property type="match status" value="1"/>
</dbReference>
<evidence type="ECO:0000256" key="2">
    <source>
        <dbReference type="ARBA" id="ARBA00023015"/>
    </source>
</evidence>
<dbReference type="InterPro" id="IPR001647">
    <property type="entry name" value="HTH_TetR"/>
</dbReference>
<dbReference type="STRING" id="455432.AWN90_39005"/>
<accession>A0A164JNL0</accession>
<dbReference type="GO" id="GO:0000976">
    <property type="term" value="F:transcription cis-regulatory region binding"/>
    <property type="evidence" value="ECO:0007669"/>
    <property type="project" value="TreeGrafter"/>
</dbReference>
<dbReference type="InterPro" id="IPR036271">
    <property type="entry name" value="Tet_transcr_reg_TetR-rel_C_sf"/>
</dbReference>
<dbReference type="Proteomes" id="UP000076512">
    <property type="component" value="Unassembled WGS sequence"/>
</dbReference>
<dbReference type="InterPro" id="IPR050109">
    <property type="entry name" value="HTH-type_TetR-like_transc_reg"/>
</dbReference>
<keyword evidence="8" id="KW-1185">Reference proteome</keyword>
<dbReference type="AlphaFoldDB" id="A0A164JNL0"/>
<dbReference type="Pfam" id="PF00440">
    <property type="entry name" value="TetR_N"/>
    <property type="match status" value="1"/>
</dbReference>
<evidence type="ECO:0000256" key="3">
    <source>
        <dbReference type="ARBA" id="ARBA00023125"/>
    </source>
</evidence>
<dbReference type="SUPFAM" id="SSF48498">
    <property type="entry name" value="Tetracyclin repressor-like, C-terminal domain"/>
    <property type="match status" value="1"/>
</dbReference>
<dbReference type="Pfam" id="PF13977">
    <property type="entry name" value="TetR_C_6"/>
    <property type="match status" value="1"/>
</dbReference>
<sequence length="204" mass="22312">MGARQAAARNPVGAEPNDRRRELLDRLADVIAEEGIEGVSIRTLAARAQVSIGTVQYYFATKNDLLQRVWEHVRDEAEQRFWASGVADLSPEQRLDAALTGMLIAPDSGDRLSRVWLALVARAAHDPDIAALHRAQWKRLEEVLSRALAAVNPARAAESPDAAAELLALLDGLAIAVLTEPTRMPATRATRIARAWTTTWTNGH</sequence>
<dbReference type="GO" id="GO:0003700">
    <property type="term" value="F:DNA-binding transcription factor activity"/>
    <property type="evidence" value="ECO:0007669"/>
    <property type="project" value="TreeGrafter"/>
</dbReference>
<name>A0A164JNL0_9NOCA</name>
<dbReference type="PANTHER" id="PTHR30055">
    <property type="entry name" value="HTH-TYPE TRANSCRIPTIONAL REGULATOR RUTR"/>
    <property type="match status" value="1"/>
</dbReference>
<keyword evidence="4" id="KW-0804">Transcription</keyword>
<reference evidence="7 8" key="1">
    <citation type="submission" date="2016-04" db="EMBL/GenBank/DDBJ databases">
        <authorList>
            <person name="Evans L.H."/>
            <person name="Alamgir A."/>
            <person name="Owens N."/>
            <person name="Weber N.D."/>
            <person name="Virtaneva K."/>
            <person name="Barbian K."/>
            <person name="Babar A."/>
            <person name="Rosenke K."/>
        </authorList>
    </citation>
    <scope>NUCLEOTIDE SEQUENCE [LARGE SCALE GENOMIC DNA]</scope>
    <source>
        <strain evidence="7 8">IFM 0406</strain>
    </source>
</reference>
<evidence type="ECO:0000259" key="6">
    <source>
        <dbReference type="PROSITE" id="PS50977"/>
    </source>
</evidence>
<protein>
    <recommendedName>
        <fullName evidence="6">HTH tetR-type domain-containing protein</fullName>
    </recommendedName>
</protein>
<evidence type="ECO:0000256" key="5">
    <source>
        <dbReference type="PROSITE-ProRule" id="PRU00335"/>
    </source>
</evidence>